<feature type="region of interest" description="Disordered" evidence="1">
    <location>
        <begin position="1"/>
        <end position="32"/>
    </location>
</feature>
<organism evidence="2">
    <name type="scientific">Arundo donax</name>
    <name type="common">Giant reed</name>
    <name type="synonym">Donax arundinaceus</name>
    <dbReference type="NCBI Taxonomy" id="35708"/>
    <lineage>
        <taxon>Eukaryota</taxon>
        <taxon>Viridiplantae</taxon>
        <taxon>Streptophyta</taxon>
        <taxon>Embryophyta</taxon>
        <taxon>Tracheophyta</taxon>
        <taxon>Spermatophyta</taxon>
        <taxon>Magnoliopsida</taxon>
        <taxon>Liliopsida</taxon>
        <taxon>Poales</taxon>
        <taxon>Poaceae</taxon>
        <taxon>PACMAD clade</taxon>
        <taxon>Arundinoideae</taxon>
        <taxon>Arundineae</taxon>
        <taxon>Arundo</taxon>
    </lineage>
</organism>
<dbReference type="EMBL" id="GBRH01206938">
    <property type="protein sequence ID" value="JAD90957.1"/>
    <property type="molecule type" value="Transcribed_RNA"/>
</dbReference>
<accession>A0A0A9E4P9</accession>
<proteinExistence type="predicted"/>
<protein>
    <submittedName>
        <fullName evidence="2">Cesa10</fullName>
    </submittedName>
</protein>
<dbReference type="AlphaFoldDB" id="A0A0A9E4P9"/>
<reference evidence="2" key="2">
    <citation type="journal article" date="2015" name="Data Brief">
        <title>Shoot transcriptome of the giant reed, Arundo donax.</title>
        <authorList>
            <person name="Barrero R.A."/>
            <person name="Guerrero F.D."/>
            <person name="Moolhuijzen P."/>
            <person name="Goolsby J.A."/>
            <person name="Tidwell J."/>
            <person name="Bellgard S.E."/>
            <person name="Bellgard M.I."/>
        </authorList>
    </citation>
    <scope>NUCLEOTIDE SEQUENCE</scope>
    <source>
        <tissue evidence="2">Shoot tissue taken approximately 20 cm above the soil surface</tissue>
    </source>
</reference>
<sequence length="95" mass="10415">MTWMASLMSAAGSAAAPEGRPPSSTSVEAMNAGDWPNRFSKLFCDMSEERSSSSYPSNPSSISSSSNPRWCFRYPFFPTPIDPPPSLSFLLPRFL</sequence>
<name>A0A0A9E4P9_ARUDO</name>
<feature type="compositionally biased region" description="Low complexity" evidence="1">
    <location>
        <begin position="1"/>
        <end position="24"/>
    </location>
</feature>
<evidence type="ECO:0000313" key="2">
    <source>
        <dbReference type="EMBL" id="JAD90957.1"/>
    </source>
</evidence>
<reference evidence="2" key="1">
    <citation type="submission" date="2014-09" db="EMBL/GenBank/DDBJ databases">
        <authorList>
            <person name="Magalhaes I.L.F."/>
            <person name="Oliveira U."/>
            <person name="Santos F.R."/>
            <person name="Vidigal T.H.D.A."/>
            <person name="Brescovit A.D."/>
            <person name="Santos A.J."/>
        </authorList>
    </citation>
    <scope>NUCLEOTIDE SEQUENCE</scope>
    <source>
        <tissue evidence="2">Shoot tissue taken approximately 20 cm above the soil surface</tissue>
    </source>
</reference>
<evidence type="ECO:0000256" key="1">
    <source>
        <dbReference type="SAM" id="MobiDB-lite"/>
    </source>
</evidence>